<dbReference type="OMA" id="GREMMCY"/>
<dbReference type="InterPro" id="IPR001858">
    <property type="entry name" value="Phosphatidylethanolamine-bd_CS"/>
</dbReference>
<dbReference type="OrthoDB" id="2506647at2759"/>
<dbReference type="SUPFAM" id="SSF49777">
    <property type="entry name" value="PEBP-like"/>
    <property type="match status" value="1"/>
</dbReference>
<dbReference type="AlphaFoldDB" id="A0A0K9PUA3"/>
<dbReference type="Pfam" id="PF01161">
    <property type="entry name" value="PBP"/>
    <property type="match status" value="1"/>
</dbReference>
<accession>A0A0K9PUA3</accession>
<evidence type="ECO:0000313" key="3">
    <source>
        <dbReference type="Proteomes" id="UP000036987"/>
    </source>
</evidence>
<dbReference type="Gene3D" id="3.90.280.10">
    <property type="entry name" value="PEBP-like"/>
    <property type="match status" value="1"/>
</dbReference>
<dbReference type="Proteomes" id="UP000036987">
    <property type="component" value="Unassembled WGS sequence"/>
</dbReference>
<dbReference type="CDD" id="cd00866">
    <property type="entry name" value="PEBP_euk"/>
    <property type="match status" value="1"/>
</dbReference>
<dbReference type="STRING" id="29655.A0A0K9PUA3"/>
<proteinExistence type="inferred from homology"/>
<dbReference type="InterPro" id="IPR036610">
    <property type="entry name" value="PEBP-like_sf"/>
</dbReference>
<dbReference type="InterPro" id="IPR035810">
    <property type="entry name" value="PEBP_euk"/>
</dbReference>
<dbReference type="PROSITE" id="PS01220">
    <property type="entry name" value="PBP"/>
    <property type="match status" value="1"/>
</dbReference>
<name>A0A0K9PUA3_ZOSMR</name>
<protein>
    <submittedName>
        <fullName evidence="2">Protein HEADING DATE 3A</fullName>
    </submittedName>
</protein>
<reference evidence="3" key="1">
    <citation type="journal article" date="2016" name="Nature">
        <title>The genome of the seagrass Zostera marina reveals angiosperm adaptation to the sea.</title>
        <authorList>
            <person name="Olsen J.L."/>
            <person name="Rouze P."/>
            <person name="Verhelst B."/>
            <person name="Lin Y.-C."/>
            <person name="Bayer T."/>
            <person name="Collen J."/>
            <person name="Dattolo E."/>
            <person name="De Paoli E."/>
            <person name="Dittami S."/>
            <person name="Maumus F."/>
            <person name="Michel G."/>
            <person name="Kersting A."/>
            <person name="Lauritano C."/>
            <person name="Lohaus R."/>
            <person name="Toepel M."/>
            <person name="Tonon T."/>
            <person name="Vanneste K."/>
            <person name="Amirebrahimi M."/>
            <person name="Brakel J."/>
            <person name="Bostroem C."/>
            <person name="Chovatia M."/>
            <person name="Grimwood J."/>
            <person name="Jenkins J.W."/>
            <person name="Jueterbock A."/>
            <person name="Mraz A."/>
            <person name="Stam W.T."/>
            <person name="Tice H."/>
            <person name="Bornberg-Bauer E."/>
            <person name="Green P.J."/>
            <person name="Pearson G.A."/>
            <person name="Procaccini G."/>
            <person name="Duarte C.M."/>
            <person name="Schmutz J."/>
            <person name="Reusch T.B.H."/>
            <person name="Van de Peer Y."/>
        </authorList>
    </citation>
    <scope>NUCLEOTIDE SEQUENCE [LARGE SCALE GENOMIC DNA]</scope>
    <source>
        <strain evidence="3">cv. Finnish</strain>
    </source>
</reference>
<dbReference type="PANTHER" id="PTHR11362">
    <property type="entry name" value="PHOSPHATIDYLETHANOLAMINE-BINDING PROTEIN"/>
    <property type="match status" value="1"/>
</dbReference>
<sequence length="175" mass="19931">MEKNDPLVLGRVVGDVLNPFKRSVDLDVFFKLRKVNNGSEYKPSDIVSKPRVRIGGDDWSKFYTLVMIDPDAPNPSDPIIKEYLHWLITDIPGTTGTPFGNDVVCYNNPTPTIGIHRYVFVLFQQLGRDTVYRPEFRHNFNTLEFAKNYNLGSPVSAVYFNCQREKGSGGRKIQT</sequence>
<evidence type="ECO:0000313" key="2">
    <source>
        <dbReference type="EMBL" id="KMZ72539.1"/>
    </source>
</evidence>
<dbReference type="PANTHER" id="PTHR11362:SF9">
    <property type="entry name" value="PROTEIN FLOWERING LOCUS T-RELATED"/>
    <property type="match status" value="1"/>
</dbReference>
<comment type="similarity">
    <text evidence="1">Belongs to the phosphatidylethanolamine-binding protein family.</text>
</comment>
<organism evidence="2 3">
    <name type="scientific">Zostera marina</name>
    <name type="common">Eelgrass</name>
    <dbReference type="NCBI Taxonomy" id="29655"/>
    <lineage>
        <taxon>Eukaryota</taxon>
        <taxon>Viridiplantae</taxon>
        <taxon>Streptophyta</taxon>
        <taxon>Embryophyta</taxon>
        <taxon>Tracheophyta</taxon>
        <taxon>Spermatophyta</taxon>
        <taxon>Magnoliopsida</taxon>
        <taxon>Liliopsida</taxon>
        <taxon>Zosteraceae</taxon>
        <taxon>Zostera</taxon>
    </lineage>
</organism>
<comment type="caution">
    <text evidence="2">The sequence shown here is derived from an EMBL/GenBank/DDBJ whole genome shotgun (WGS) entry which is preliminary data.</text>
</comment>
<dbReference type="FunFam" id="3.90.280.10:FF:000001">
    <property type="entry name" value="Terminal flower 1"/>
    <property type="match status" value="1"/>
</dbReference>
<dbReference type="EMBL" id="LFYR01000625">
    <property type="protein sequence ID" value="KMZ72539.1"/>
    <property type="molecule type" value="Genomic_DNA"/>
</dbReference>
<evidence type="ECO:0000256" key="1">
    <source>
        <dbReference type="ARBA" id="ARBA00007091"/>
    </source>
</evidence>
<dbReference type="InterPro" id="IPR008914">
    <property type="entry name" value="PEBP"/>
</dbReference>
<keyword evidence="3" id="KW-1185">Reference proteome</keyword>
<gene>
    <name evidence="2" type="ORF">ZOSMA_162G00620</name>
</gene>